<sequence>MIAATHTSSPDTPKLFARPKTPAMAKDFLKGAADEYDVVVIGSGLAGMTSANILGRAGHRVLLLEQHYKLGGLATWFLRPGGHTFDVSLHGFPHGMIKSCRRYWSRDIADRIVQLKNIRFDNPQFSLTTTFNREDFTKLLTTKFGIELGTVNEFFDTARGMNFYDDQATTTRQLFDRFFPGRDDVVRLLMEPITYANGSTLEDPAITYGIVFSNFMSKGVFIYEGGTDDLVARMKKELESNSVDIRINCPVEEIEVADSPIQGTRVSGVKVRGRSIKCRAVVSNANLRTTVLKMLGPEKLDKKFVEETEAVRLNNSSTQVYMALKPGEEIDESSGDLFFTSTAKEFRTDLLLSRDITSRTFSFYYPRTRPHKKERYAIVSSTNANWSDWANLSEEEYEASKADLVETTIDALEKYIPGVRNKIDRAEAATPKTFHHYTQHEMGASFGTKFEGLGVSRALPQQIKGMYHAGSVGIIMSGWLGAINYGVIVSNEVDQNLVAESTPV</sequence>
<evidence type="ECO:0000313" key="3">
    <source>
        <dbReference type="EMBL" id="EMB19220.1"/>
    </source>
</evidence>
<dbReference type="GO" id="GO:0016491">
    <property type="term" value="F:oxidoreductase activity"/>
    <property type="evidence" value="ECO:0007669"/>
    <property type="project" value="InterPro"/>
</dbReference>
<dbReference type="AlphaFoldDB" id="M2AQ59"/>
<dbReference type="Proteomes" id="UP000011529">
    <property type="component" value="Unassembled WGS sequence"/>
</dbReference>
<dbReference type="Gene3D" id="3.50.50.60">
    <property type="entry name" value="FAD/NAD(P)-binding domain"/>
    <property type="match status" value="2"/>
</dbReference>
<dbReference type="EMBL" id="ANMO01000006">
    <property type="protein sequence ID" value="EMB19220.1"/>
    <property type="molecule type" value="Genomic_DNA"/>
</dbReference>
<protein>
    <submittedName>
        <fullName evidence="3">Phytoene dehydrogenase</fullName>
    </submittedName>
</protein>
<gene>
    <name evidence="3" type="ORF">RE6C_00115</name>
</gene>
<dbReference type="InterPro" id="IPR002937">
    <property type="entry name" value="Amino_oxidase"/>
</dbReference>
<feature type="domain" description="Amine oxidase" evidence="2">
    <location>
        <begin position="45"/>
        <end position="444"/>
    </location>
</feature>
<reference evidence="3" key="2">
    <citation type="journal article" date="2013" name="Mar. Genomics">
        <title>Expression of sulfatases in Rhodopirellula baltica and the diversity of sulfatases in the genus Rhodopirellula.</title>
        <authorList>
            <person name="Wegner C.E."/>
            <person name="Richter-Heitmann T."/>
            <person name="Klindworth A."/>
            <person name="Klockow C."/>
            <person name="Richter M."/>
            <person name="Achstetter T."/>
            <person name="Glockner F.O."/>
            <person name="Harder J."/>
        </authorList>
    </citation>
    <scope>NUCLEOTIDE SEQUENCE [LARGE SCALE GENOMIC DNA]</scope>
    <source>
        <strain evidence="3">6C</strain>
    </source>
</reference>
<proteinExistence type="inferred from homology"/>
<dbReference type="InterPro" id="IPR036188">
    <property type="entry name" value="FAD/NAD-bd_sf"/>
</dbReference>
<dbReference type="PANTHER" id="PTHR43734">
    <property type="entry name" value="PHYTOENE DESATURASE"/>
    <property type="match status" value="1"/>
</dbReference>
<evidence type="ECO:0000256" key="1">
    <source>
        <dbReference type="ARBA" id="ARBA00006046"/>
    </source>
</evidence>
<dbReference type="SUPFAM" id="SSF51905">
    <property type="entry name" value="FAD/NAD(P)-binding domain"/>
    <property type="match status" value="1"/>
</dbReference>
<keyword evidence="4" id="KW-1185">Reference proteome</keyword>
<comment type="caution">
    <text evidence="3">The sequence shown here is derived from an EMBL/GenBank/DDBJ whole genome shotgun (WGS) entry which is preliminary data.</text>
</comment>
<accession>M2AQ59</accession>
<evidence type="ECO:0000259" key="2">
    <source>
        <dbReference type="Pfam" id="PF01593"/>
    </source>
</evidence>
<evidence type="ECO:0000313" key="4">
    <source>
        <dbReference type="Proteomes" id="UP000011529"/>
    </source>
</evidence>
<dbReference type="PATRIC" id="fig|1263867.3.peg.122"/>
<reference evidence="3" key="1">
    <citation type="submission" date="2012-11" db="EMBL/GenBank/DDBJ databases">
        <title>Permanent draft genomes of Rhodopirellula europaea strain SH398 and 6C.</title>
        <authorList>
            <person name="Richter M."/>
            <person name="Richter-Heitmann T."/>
            <person name="Frank C."/>
            <person name="Harder J."/>
            <person name="Glockner F.O."/>
        </authorList>
    </citation>
    <scope>NUCLEOTIDE SEQUENCE</scope>
    <source>
        <strain evidence="3">6C</strain>
    </source>
</reference>
<dbReference type="PANTHER" id="PTHR43734:SF3">
    <property type="entry name" value="B-CAROTENE KETOLASE"/>
    <property type="match status" value="1"/>
</dbReference>
<name>M2AQ59_9BACT</name>
<dbReference type="Pfam" id="PF01593">
    <property type="entry name" value="Amino_oxidase"/>
    <property type="match status" value="1"/>
</dbReference>
<comment type="similarity">
    <text evidence="1">Belongs to the carotenoid/retinoid oxidoreductase family.</text>
</comment>
<organism evidence="3 4">
    <name type="scientific">Rhodopirellula europaea 6C</name>
    <dbReference type="NCBI Taxonomy" id="1263867"/>
    <lineage>
        <taxon>Bacteria</taxon>
        <taxon>Pseudomonadati</taxon>
        <taxon>Planctomycetota</taxon>
        <taxon>Planctomycetia</taxon>
        <taxon>Pirellulales</taxon>
        <taxon>Pirellulaceae</taxon>
        <taxon>Rhodopirellula</taxon>
    </lineage>
</organism>